<feature type="transmembrane region" description="Helical" evidence="1">
    <location>
        <begin position="23"/>
        <end position="47"/>
    </location>
</feature>
<dbReference type="KEGG" id="tbg:TbgDal_VII914"/>
<keyword evidence="1" id="KW-0472">Membrane</keyword>
<evidence type="ECO:0000313" key="2">
    <source>
        <dbReference type="EMBL" id="CBH12116.1"/>
    </source>
</evidence>
<keyword evidence="1" id="KW-1133">Transmembrane helix</keyword>
<dbReference type="RefSeq" id="XP_011774399.1">
    <property type="nucleotide sequence ID" value="XM_011776097.1"/>
</dbReference>
<organism evidence="2 3">
    <name type="scientific">Trypanosoma brucei gambiense (strain MHOM/CI/86/DAL972)</name>
    <dbReference type="NCBI Taxonomy" id="679716"/>
    <lineage>
        <taxon>Eukaryota</taxon>
        <taxon>Discoba</taxon>
        <taxon>Euglenozoa</taxon>
        <taxon>Kinetoplastea</taxon>
        <taxon>Metakinetoplastina</taxon>
        <taxon>Trypanosomatida</taxon>
        <taxon>Trypanosomatidae</taxon>
        <taxon>Trypanosoma</taxon>
    </lineage>
</organism>
<dbReference type="Proteomes" id="UP000002316">
    <property type="component" value="Chromosome 7"/>
</dbReference>
<sequence>MYMSFYSLPTHYLFPSATSPANLFFFPLNPSILPVVPFFFLVLLVNFRVIHQHHLLSSCNYSFSGTAPRNVSKDQKWHERWVCTFSVGKGCGWEECRRIYELGSSL</sequence>
<proteinExistence type="predicted"/>
<dbReference type="GeneID" id="23863246"/>
<reference evidence="3" key="1">
    <citation type="journal article" date="2010" name="PLoS Negl. Trop. Dis.">
        <title>The genome sequence of Trypanosoma brucei gambiense, causative agent of chronic human african trypanosomiasis.</title>
        <authorList>
            <person name="Jackson A.P."/>
            <person name="Sanders M."/>
            <person name="Berry A."/>
            <person name="McQuillan J."/>
            <person name="Aslett M.A."/>
            <person name="Quail M.A."/>
            <person name="Chukualim B."/>
            <person name="Capewell P."/>
            <person name="MacLeod A."/>
            <person name="Melville S.E."/>
            <person name="Gibson W."/>
            <person name="Barry J.D."/>
            <person name="Berriman M."/>
            <person name="Hertz-Fowler C."/>
        </authorList>
    </citation>
    <scope>NUCLEOTIDE SEQUENCE [LARGE SCALE GENOMIC DNA]</scope>
    <source>
        <strain evidence="3">MHOM/CI/86/DAL972</strain>
    </source>
</reference>
<dbReference type="EMBL" id="FN554970">
    <property type="protein sequence ID" value="CBH12116.1"/>
    <property type="molecule type" value="Genomic_DNA"/>
</dbReference>
<protein>
    <submittedName>
        <fullName evidence="2">Uncharacterized protein</fullName>
    </submittedName>
</protein>
<evidence type="ECO:0000256" key="1">
    <source>
        <dbReference type="SAM" id="Phobius"/>
    </source>
</evidence>
<keyword evidence="1" id="KW-0812">Transmembrane</keyword>
<evidence type="ECO:0000313" key="3">
    <source>
        <dbReference type="Proteomes" id="UP000002316"/>
    </source>
</evidence>
<name>C9ZRY0_TRYB9</name>
<accession>C9ZRY0</accession>
<gene>
    <name evidence="2" type="ORF">TbgDal_VII914</name>
</gene>
<dbReference type="AlphaFoldDB" id="C9ZRY0"/>